<proteinExistence type="predicted"/>
<dbReference type="Proteomes" id="UP001461498">
    <property type="component" value="Unassembled WGS sequence"/>
</dbReference>
<dbReference type="GO" id="GO:0005096">
    <property type="term" value="F:GTPase activator activity"/>
    <property type="evidence" value="ECO:0007669"/>
    <property type="project" value="TreeGrafter"/>
</dbReference>
<dbReference type="AlphaFoldDB" id="A0AAW1CXA7"/>
<organism evidence="2 3">
    <name type="scientific">Rhynocoris fuscipes</name>
    <dbReference type="NCBI Taxonomy" id="488301"/>
    <lineage>
        <taxon>Eukaryota</taxon>
        <taxon>Metazoa</taxon>
        <taxon>Ecdysozoa</taxon>
        <taxon>Arthropoda</taxon>
        <taxon>Hexapoda</taxon>
        <taxon>Insecta</taxon>
        <taxon>Pterygota</taxon>
        <taxon>Neoptera</taxon>
        <taxon>Paraneoptera</taxon>
        <taxon>Hemiptera</taxon>
        <taxon>Heteroptera</taxon>
        <taxon>Panheteroptera</taxon>
        <taxon>Cimicomorpha</taxon>
        <taxon>Reduviidae</taxon>
        <taxon>Harpactorinae</taxon>
        <taxon>Harpactorini</taxon>
        <taxon>Rhynocoris</taxon>
    </lineage>
</organism>
<gene>
    <name evidence="2" type="ORF">O3M35_011886</name>
</gene>
<dbReference type="PANTHER" id="PTHR45808:SF2">
    <property type="entry name" value="RHO GTPASE-ACTIVATING PROTEIN 68F"/>
    <property type="match status" value="1"/>
</dbReference>
<feature type="domain" description="Rho-GAP" evidence="1">
    <location>
        <begin position="61"/>
        <end position="243"/>
    </location>
</feature>
<dbReference type="SUPFAM" id="SSF48350">
    <property type="entry name" value="GTPase activation domain, GAP"/>
    <property type="match status" value="1"/>
</dbReference>
<dbReference type="GO" id="GO:0007264">
    <property type="term" value="P:small GTPase-mediated signal transduction"/>
    <property type="evidence" value="ECO:0007669"/>
    <property type="project" value="TreeGrafter"/>
</dbReference>
<protein>
    <recommendedName>
        <fullName evidence="1">Rho-GAP domain-containing protein</fullName>
    </recommendedName>
</protein>
<sequence>MRRPNLCNNSIGVADDAYKPSNNSAATHKDEGRLSIVRRVLGASRRKDDNSSTANLKQFGVPLLDLPLANNSVPKILQRLCVYIECHGMKVEGLFRLTGGNTALIDSLKNQFNSEGDADLELYTNDINSVALLLVVWLKELPQPLLTQETTTELVSLMHKYEGDSWWGPVCHESILTSGPIQTNVLDSVLHLLHNYTSKHPSSMSYIPAVFSPLLTCAEIKDIAGPELVLLTSKLIQDYKIVFHKRSFELDGINNKQTSVIISDTLSNHKQKKRKEKRENCLKLDRKFVR</sequence>
<reference evidence="2 3" key="1">
    <citation type="submission" date="2022-12" db="EMBL/GenBank/DDBJ databases">
        <title>Chromosome-level genome assembly of true bugs.</title>
        <authorList>
            <person name="Ma L."/>
            <person name="Li H."/>
        </authorList>
    </citation>
    <scope>NUCLEOTIDE SEQUENCE [LARGE SCALE GENOMIC DNA]</scope>
    <source>
        <strain evidence="2">Lab_2022b</strain>
    </source>
</reference>
<comment type="caution">
    <text evidence="2">The sequence shown here is derived from an EMBL/GenBank/DDBJ whole genome shotgun (WGS) entry which is preliminary data.</text>
</comment>
<evidence type="ECO:0000313" key="3">
    <source>
        <dbReference type="Proteomes" id="UP001461498"/>
    </source>
</evidence>
<dbReference type="PANTHER" id="PTHR45808">
    <property type="entry name" value="RHO GTPASE-ACTIVATING PROTEIN 68F"/>
    <property type="match status" value="1"/>
</dbReference>
<accession>A0AAW1CXA7</accession>
<dbReference type="Gene3D" id="1.10.555.10">
    <property type="entry name" value="Rho GTPase activation protein"/>
    <property type="match status" value="1"/>
</dbReference>
<dbReference type="Pfam" id="PF00620">
    <property type="entry name" value="RhoGAP"/>
    <property type="match status" value="1"/>
</dbReference>
<dbReference type="EMBL" id="JAPXFL010000008">
    <property type="protein sequence ID" value="KAK9503284.1"/>
    <property type="molecule type" value="Genomic_DNA"/>
</dbReference>
<dbReference type="PROSITE" id="PS50238">
    <property type="entry name" value="RHOGAP"/>
    <property type="match status" value="1"/>
</dbReference>
<evidence type="ECO:0000259" key="1">
    <source>
        <dbReference type="PROSITE" id="PS50238"/>
    </source>
</evidence>
<dbReference type="SMART" id="SM00324">
    <property type="entry name" value="RhoGAP"/>
    <property type="match status" value="1"/>
</dbReference>
<dbReference type="InterPro" id="IPR000198">
    <property type="entry name" value="RhoGAP_dom"/>
</dbReference>
<name>A0AAW1CXA7_9HEMI</name>
<keyword evidence="3" id="KW-1185">Reference proteome</keyword>
<dbReference type="InterPro" id="IPR008936">
    <property type="entry name" value="Rho_GTPase_activation_prot"/>
</dbReference>
<evidence type="ECO:0000313" key="2">
    <source>
        <dbReference type="EMBL" id="KAK9503284.1"/>
    </source>
</evidence>
<dbReference type="GO" id="GO:0005737">
    <property type="term" value="C:cytoplasm"/>
    <property type="evidence" value="ECO:0007669"/>
    <property type="project" value="TreeGrafter"/>
</dbReference>